<dbReference type="Proteomes" id="UP000887574">
    <property type="component" value="Unplaced"/>
</dbReference>
<sequence length="118" mass="13584">MKLQHQKEEENIEQRQQNLVAGRPNTQKRRAKKSKLCSCRKWNCGLFRVKGKKHCDTRGVTSSASRSQDAENTCHWRCTNTRKGCKMALETNEDRQCVGISDGEHNHVAEASDIEKER</sequence>
<reference evidence="3" key="1">
    <citation type="submission" date="2022-11" db="UniProtKB">
        <authorList>
            <consortium name="WormBaseParasite"/>
        </authorList>
    </citation>
    <scope>IDENTIFICATION</scope>
</reference>
<protein>
    <submittedName>
        <fullName evidence="3">FLYWCH-type domain-containing protein</fullName>
    </submittedName>
</protein>
<dbReference type="Gene3D" id="2.20.25.240">
    <property type="match status" value="1"/>
</dbReference>
<feature type="region of interest" description="Disordered" evidence="1">
    <location>
        <begin position="1"/>
        <end position="27"/>
    </location>
</feature>
<proteinExistence type="predicted"/>
<name>A0A915EED8_9BILA</name>
<dbReference type="WBParaSite" id="jg5468">
    <property type="protein sequence ID" value="jg5468"/>
    <property type="gene ID" value="jg5468"/>
</dbReference>
<dbReference type="AlphaFoldDB" id="A0A915EED8"/>
<feature type="compositionally biased region" description="Basic and acidic residues" evidence="1">
    <location>
        <begin position="1"/>
        <end position="13"/>
    </location>
</feature>
<evidence type="ECO:0000256" key="1">
    <source>
        <dbReference type="SAM" id="MobiDB-lite"/>
    </source>
</evidence>
<organism evidence="2 3">
    <name type="scientific">Ditylenchus dipsaci</name>
    <dbReference type="NCBI Taxonomy" id="166011"/>
    <lineage>
        <taxon>Eukaryota</taxon>
        <taxon>Metazoa</taxon>
        <taxon>Ecdysozoa</taxon>
        <taxon>Nematoda</taxon>
        <taxon>Chromadorea</taxon>
        <taxon>Rhabditida</taxon>
        <taxon>Tylenchina</taxon>
        <taxon>Tylenchomorpha</taxon>
        <taxon>Sphaerularioidea</taxon>
        <taxon>Anguinidae</taxon>
        <taxon>Anguininae</taxon>
        <taxon>Ditylenchus</taxon>
    </lineage>
</organism>
<evidence type="ECO:0000313" key="3">
    <source>
        <dbReference type="WBParaSite" id="jg5468"/>
    </source>
</evidence>
<evidence type="ECO:0000313" key="2">
    <source>
        <dbReference type="Proteomes" id="UP000887574"/>
    </source>
</evidence>
<accession>A0A915EED8</accession>
<keyword evidence="2" id="KW-1185">Reference proteome</keyword>